<gene>
    <name evidence="2" type="ORF">E2C01_049507</name>
</gene>
<dbReference type="EMBL" id="VSRR010013281">
    <property type="protein sequence ID" value="MPC55564.1"/>
    <property type="molecule type" value="Genomic_DNA"/>
</dbReference>
<reference evidence="2 3" key="1">
    <citation type="submission" date="2019-05" db="EMBL/GenBank/DDBJ databases">
        <title>Another draft genome of Portunus trituberculatus and its Hox gene families provides insights of decapod evolution.</title>
        <authorList>
            <person name="Jeong J.-H."/>
            <person name="Song I."/>
            <person name="Kim S."/>
            <person name="Choi T."/>
            <person name="Kim D."/>
            <person name="Ryu S."/>
            <person name="Kim W."/>
        </authorList>
    </citation>
    <scope>NUCLEOTIDE SEQUENCE [LARGE SCALE GENOMIC DNA]</scope>
    <source>
        <tissue evidence="2">Muscle</tissue>
    </source>
</reference>
<evidence type="ECO:0000313" key="2">
    <source>
        <dbReference type="EMBL" id="MPC55564.1"/>
    </source>
</evidence>
<keyword evidence="3" id="KW-1185">Reference proteome</keyword>
<dbReference type="AlphaFoldDB" id="A0A5B7GG81"/>
<evidence type="ECO:0000256" key="1">
    <source>
        <dbReference type="SAM" id="MobiDB-lite"/>
    </source>
</evidence>
<proteinExistence type="predicted"/>
<feature type="region of interest" description="Disordered" evidence="1">
    <location>
        <begin position="53"/>
        <end position="74"/>
    </location>
</feature>
<accession>A0A5B7GG81</accession>
<evidence type="ECO:0000313" key="3">
    <source>
        <dbReference type="Proteomes" id="UP000324222"/>
    </source>
</evidence>
<name>A0A5B7GG81_PORTR</name>
<sequence>MVHYGRYKGRRVHEADVSVHVSTAVLSKARRMAMHAAALLIFTPQTLKNDRCPARRPFGAPRGAQFDPTLCPGH</sequence>
<protein>
    <submittedName>
        <fullName evidence="2">Uncharacterized protein</fullName>
    </submittedName>
</protein>
<comment type="caution">
    <text evidence="2">The sequence shown here is derived from an EMBL/GenBank/DDBJ whole genome shotgun (WGS) entry which is preliminary data.</text>
</comment>
<dbReference type="Proteomes" id="UP000324222">
    <property type="component" value="Unassembled WGS sequence"/>
</dbReference>
<organism evidence="2 3">
    <name type="scientific">Portunus trituberculatus</name>
    <name type="common">Swimming crab</name>
    <name type="synonym">Neptunus trituberculatus</name>
    <dbReference type="NCBI Taxonomy" id="210409"/>
    <lineage>
        <taxon>Eukaryota</taxon>
        <taxon>Metazoa</taxon>
        <taxon>Ecdysozoa</taxon>
        <taxon>Arthropoda</taxon>
        <taxon>Crustacea</taxon>
        <taxon>Multicrustacea</taxon>
        <taxon>Malacostraca</taxon>
        <taxon>Eumalacostraca</taxon>
        <taxon>Eucarida</taxon>
        <taxon>Decapoda</taxon>
        <taxon>Pleocyemata</taxon>
        <taxon>Brachyura</taxon>
        <taxon>Eubrachyura</taxon>
        <taxon>Portunoidea</taxon>
        <taxon>Portunidae</taxon>
        <taxon>Portuninae</taxon>
        <taxon>Portunus</taxon>
    </lineage>
</organism>